<evidence type="ECO:0000256" key="2">
    <source>
        <dbReference type="ARBA" id="ARBA00007627"/>
    </source>
</evidence>
<feature type="signal peptide" evidence="11">
    <location>
        <begin position="1"/>
        <end position="37"/>
    </location>
</feature>
<keyword evidence="8" id="KW-1015">Disulfide bond</keyword>
<evidence type="ECO:0000313" key="13">
    <source>
        <dbReference type="Proteomes" id="UP000694845"/>
    </source>
</evidence>
<keyword evidence="6 10" id="KW-1133">Transmembrane helix</keyword>
<comment type="similarity">
    <text evidence="2">Belongs to the ELAPOR family.</text>
</comment>
<dbReference type="RefSeq" id="XP_022081096.1">
    <property type="nucleotide sequence ID" value="XM_022225404.1"/>
</dbReference>
<dbReference type="KEGG" id="aplc:110974070"/>
<dbReference type="InterPro" id="IPR056608">
    <property type="entry name" value="Elapor1/2_GBD"/>
</dbReference>
<evidence type="ECO:0000256" key="8">
    <source>
        <dbReference type="ARBA" id="ARBA00023157"/>
    </source>
</evidence>
<dbReference type="GO" id="GO:0005886">
    <property type="term" value="C:plasma membrane"/>
    <property type="evidence" value="ECO:0007669"/>
    <property type="project" value="UniProtKB-SubCell"/>
</dbReference>
<dbReference type="SUPFAM" id="SSF50911">
    <property type="entry name" value="Mannose 6-phosphate receptor domain"/>
    <property type="match status" value="1"/>
</dbReference>
<dbReference type="InterPro" id="IPR009030">
    <property type="entry name" value="Growth_fac_rcpt_cys_sf"/>
</dbReference>
<evidence type="ECO:0000256" key="11">
    <source>
        <dbReference type="SAM" id="SignalP"/>
    </source>
</evidence>
<keyword evidence="3" id="KW-1003">Cell membrane</keyword>
<dbReference type="Pfam" id="PF23032">
    <property type="entry name" value="GBD_ELAPOR1-like_3rd"/>
    <property type="match status" value="1"/>
</dbReference>
<dbReference type="AlphaFoldDB" id="A0A8B7XLV7"/>
<feature type="chain" id="PRO_5034972847" evidence="11">
    <location>
        <begin position="38"/>
        <end position="1040"/>
    </location>
</feature>
<dbReference type="Pfam" id="PF23087">
    <property type="entry name" value="MRH_ELAPOR1_9th"/>
    <property type="match status" value="1"/>
</dbReference>
<dbReference type="OrthoDB" id="439917at2759"/>
<comment type="subcellular location">
    <subcellularLocation>
        <location evidence="1">Cell membrane</location>
        <topology evidence="1">Single-pass type I membrane protein</topology>
    </subcellularLocation>
</comment>
<dbReference type="Proteomes" id="UP000694845">
    <property type="component" value="Unplaced"/>
</dbReference>
<dbReference type="InterPro" id="IPR056606">
    <property type="entry name" value="Elapor1/2_C"/>
</dbReference>
<organism evidence="13 14">
    <name type="scientific">Acanthaster planci</name>
    <name type="common">Crown-of-thorns starfish</name>
    <dbReference type="NCBI Taxonomy" id="133434"/>
    <lineage>
        <taxon>Eukaryota</taxon>
        <taxon>Metazoa</taxon>
        <taxon>Echinodermata</taxon>
        <taxon>Eleutherozoa</taxon>
        <taxon>Asterozoa</taxon>
        <taxon>Asteroidea</taxon>
        <taxon>Valvatacea</taxon>
        <taxon>Valvatida</taxon>
        <taxon>Acanthasteridae</taxon>
        <taxon>Acanthaster</taxon>
    </lineage>
</organism>
<dbReference type="Gene3D" id="2.70.130.10">
    <property type="entry name" value="Mannose-6-phosphate receptor binding domain"/>
    <property type="match status" value="1"/>
</dbReference>
<evidence type="ECO:0000256" key="1">
    <source>
        <dbReference type="ARBA" id="ARBA00004251"/>
    </source>
</evidence>
<dbReference type="Pfam" id="PF23091">
    <property type="entry name" value="TNFR_ELAPOR1_6th"/>
    <property type="match status" value="1"/>
</dbReference>
<protein>
    <submittedName>
        <fullName evidence="14">UPF0577 protein KIAA1324-like homolog isoform X1</fullName>
    </submittedName>
</protein>
<dbReference type="InterPro" id="IPR056609">
    <property type="entry name" value="Elapor1-like_3rd"/>
</dbReference>
<evidence type="ECO:0000259" key="12">
    <source>
        <dbReference type="PROSITE" id="PS51914"/>
    </source>
</evidence>
<proteinExistence type="inferred from homology"/>
<feature type="transmembrane region" description="Helical" evidence="10">
    <location>
        <begin position="927"/>
        <end position="951"/>
    </location>
</feature>
<accession>A0A8B7XLV7</accession>
<dbReference type="InterPro" id="IPR044865">
    <property type="entry name" value="MRH_dom"/>
</dbReference>
<dbReference type="GeneID" id="110974070"/>
<sequence>MAQIVGSTNSCWRPFSHRTLLGIVCLVVCCLHHFVHAVEEEKRGKQLLPTCTMDQFHYVYTECDKNGVRWRVSVPQPNVCVGGAPEPPTRAVDCNFSCGPGEYLDRNDTQQCLKCKPGSFSLGGGKVFEDWTTLPDSFTITGGEDDYRSHSMEEDDDYKSCNNSVWEVKGTHIRSPGDNCISKLIFAANLMKEGYVEFTYSLATDDTIFHVSVTNEQCEADTMGNRWPEATGEGTWNKYRIPLDAGMNVITWKTVGIGFTNEHNTKSNPVLIKTIKIMGLSFTSECTLAKPGTYVKDPGASGYELCPANTFSASAGASKCTDCDVTTHYSKPGARECIAKKPCTDLDYYKTHTPCDANNQTQILYKWIEPRMCRSDVTGAKQLPPSSKLEQCPPCNPGMSVFNQTVCTFCPQNMFSDGTSPCKPCPSNTAPVYGMNYIRWHMMPPNMDATCLSLSGFGCSDEAGWQLADDHIHSGKGHADDVYLVLDLGLEGMQTEEGYYEGKAEELGVLSFWFSLECTSDCALFFVRDDADGSPIIEEWTGTQSKQEYRYSITKKGRVTFSWAFQKTDISDYSHEPAYKYRNDVAKIYSVTVTNTINGGAVECKNCPRGSNVKGCIPCEAGHYIANDTNKCIPCPKDTYLRANNPYGPEACVPCGPGMKSDDGTSCYSTCHVHTDGLHYELGKLAGVQSVQTGASFTARGSRFFHHFNISLCGTTKGQGSAACYENVTDVGESTDPSFKKKLTDYEVNSVEGYICRSTIIPPPSRNAGVLSAQPISLGDRLVGITSNNSLKSLNETIFLSVEGSPRDLHFFYHSAWPTLACPEGRSTIITLRCDPSATGSGSFHLPEKCPSGTCDGCAFHLLWRSEHGCPLCHEGDYKTIKGECVDSKQEIQFMWKSPKFCTGGNPLPKDLTKPCQMQPWYSQVPWYAQASIAAFMGCVVLLITCALYFWKRNRKLEYKYQKLVASANGELPAAETCAIEDGDNEDEVLFEDGGKKSRRFFGKFLSRDSNEKGFLLDEGDMGVAPEVLEMKPAKPLSKI</sequence>
<keyword evidence="9" id="KW-0325">Glycoprotein</keyword>
<dbReference type="OMA" id="CEYISED"/>
<evidence type="ECO:0000256" key="3">
    <source>
        <dbReference type="ARBA" id="ARBA00022475"/>
    </source>
</evidence>
<dbReference type="Pfam" id="PF23089">
    <property type="entry name" value="ELAPOR1_C"/>
    <property type="match status" value="1"/>
</dbReference>
<dbReference type="PROSITE" id="PS51914">
    <property type="entry name" value="MRH"/>
    <property type="match status" value="1"/>
</dbReference>
<keyword evidence="13" id="KW-1185">Reference proteome</keyword>
<dbReference type="InterPro" id="IPR056610">
    <property type="entry name" value="Elapor1/2_TNFR-like"/>
</dbReference>
<dbReference type="SMART" id="SM01411">
    <property type="entry name" value="Ephrin_rec_like"/>
    <property type="match status" value="4"/>
</dbReference>
<evidence type="ECO:0000256" key="5">
    <source>
        <dbReference type="ARBA" id="ARBA00022729"/>
    </source>
</evidence>
<dbReference type="PANTHER" id="PTHR22727:SF15">
    <property type="entry name" value="MRH DOMAIN-CONTAINING PROTEIN"/>
    <property type="match status" value="1"/>
</dbReference>
<dbReference type="PANTHER" id="PTHR22727">
    <property type="entry name" value="PROTEIN CBG13728"/>
    <property type="match status" value="1"/>
</dbReference>
<evidence type="ECO:0000256" key="6">
    <source>
        <dbReference type="ARBA" id="ARBA00022989"/>
    </source>
</evidence>
<dbReference type="SUPFAM" id="SSF57184">
    <property type="entry name" value="Growth factor receptor domain"/>
    <property type="match status" value="1"/>
</dbReference>
<name>A0A8B7XLV7_ACAPL</name>
<evidence type="ECO:0000256" key="7">
    <source>
        <dbReference type="ARBA" id="ARBA00023136"/>
    </source>
</evidence>
<keyword evidence="5 11" id="KW-0732">Signal</keyword>
<evidence type="ECO:0000256" key="4">
    <source>
        <dbReference type="ARBA" id="ARBA00022692"/>
    </source>
</evidence>
<dbReference type="InterPro" id="IPR009011">
    <property type="entry name" value="Man6P_isomerase_rcpt-bd_dom_sf"/>
</dbReference>
<gene>
    <name evidence="14" type="primary">LOC110974070</name>
</gene>
<dbReference type="InterPro" id="IPR039181">
    <property type="entry name" value="Elapor1/2"/>
</dbReference>
<evidence type="ECO:0000313" key="14">
    <source>
        <dbReference type="RefSeq" id="XP_022081096.1"/>
    </source>
</evidence>
<evidence type="ECO:0000256" key="10">
    <source>
        <dbReference type="SAM" id="Phobius"/>
    </source>
</evidence>
<evidence type="ECO:0000256" key="9">
    <source>
        <dbReference type="ARBA" id="ARBA00023180"/>
    </source>
</evidence>
<dbReference type="Pfam" id="PF23031">
    <property type="entry name" value="GBD_ELAPOR1"/>
    <property type="match status" value="1"/>
</dbReference>
<keyword evidence="7 10" id="KW-0472">Membrane</keyword>
<feature type="domain" description="MRH" evidence="12">
    <location>
        <begin position="669"/>
        <end position="872"/>
    </location>
</feature>
<dbReference type="InterPro" id="IPR056607">
    <property type="entry name" value="Elapor1/2_MRH"/>
</dbReference>
<keyword evidence="4 10" id="KW-0812">Transmembrane</keyword>
<reference evidence="14" key="1">
    <citation type="submission" date="2025-08" db="UniProtKB">
        <authorList>
            <consortium name="RefSeq"/>
        </authorList>
    </citation>
    <scope>IDENTIFICATION</scope>
</reference>